<dbReference type="PATRIC" id="fig|1227484.4.peg.2244"/>
<evidence type="ECO:0000256" key="1">
    <source>
        <dbReference type="SAM" id="Phobius"/>
    </source>
</evidence>
<dbReference type="AlphaFoldDB" id="M0DU95"/>
<keyword evidence="3" id="KW-1185">Reference proteome</keyword>
<keyword evidence="1" id="KW-0472">Membrane</keyword>
<evidence type="ECO:0000313" key="3">
    <source>
        <dbReference type="Proteomes" id="UP000011514"/>
    </source>
</evidence>
<name>M0DU95_9EURY</name>
<gene>
    <name evidence="2" type="ORF">C471_11426</name>
</gene>
<organism evidence="2 3">
    <name type="scientific">Halorubrum saccharovorum DSM 1137</name>
    <dbReference type="NCBI Taxonomy" id="1227484"/>
    <lineage>
        <taxon>Archaea</taxon>
        <taxon>Methanobacteriati</taxon>
        <taxon>Methanobacteriota</taxon>
        <taxon>Stenosarchaea group</taxon>
        <taxon>Halobacteria</taxon>
        <taxon>Halobacteriales</taxon>
        <taxon>Haloferacaceae</taxon>
        <taxon>Halorubrum</taxon>
    </lineage>
</organism>
<feature type="transmembrane region" description="Helical" evidence="1">
    <location>
        <begin position="17"/>
        <end position="38"/>
    </location>
</feature>
<comment type="caution">
    <text evidence="2">The sequence shown here is derived from an EMBL/GenBank/DDBJ whole genome shotgun (WGS) entry which is preliminary data.</text>
</comment>
<sequence length="42" mass="4542">MGISEILEGQNLTHRQMGIIMVGWILLVSLVAVGLLLYTAST</sequence>
<protein>
    <submittedName>
        <fullName evidence="2">Uncharacterized protein</fullName>
    </submittedName>
</protein>
<proteinExistence type="predicted"/>
<keyword evidence="1" id="KW-1133">Transmembrane helix</keyword>
<keyword evidence="1" id="KW-0812">Transmembrane</keyword>
<dbReference type="EMBL" id="AOJE01000060">
    <property type="protein sequence ID" value="ELZ37709.1"/>
    <property type="molecule type" value="Genomic_DNA"/>
</dbReference>
<accession>M0DU95</accession>
<evidence type="ECO:0000313" key="2">
    <source>
        <dbReference type="EMBL" id="ELZ37709.1"/>
    </source>
</evidence>
<dbReference type="RefSeq" id="WP_004049095.1">
    <property type="nucleotide sequence ID" value="NZ_AOJE01000060.1"/>
</dbReference>
<reference evidence="2 3" key="1">
    <citation type="journal article" date="2014" name="PLoS Genet.">
        <title>Phylogenetically driven sequencing of extremely halophilic archaea reveals strategies for static and dynamic osmo-response.</title>
        <authorList>
            <person name="Becker E.A."/>
            <person name="Seitzer P.M."/>
            <person name="Tritt A."/>
            <person name="Larsen D."/>
            <person name="Krusor M."/>
            <person name="Yao A.I."/>
            <person name="Wu D."/>
            <person name="Madern D."/>
            <person name="Eisen J.A."/>
            <person name="Darling A.E."/>
            <person name="Facciotti M.T."/>
        </authorList>
    </citation>
    <scope>NUCLEOTIDE SEQUENCE [LARGE SCALE GENOMIC DNA]</scope>
    <source>
        <strain evidence="2 3">DSM 1137</strain>
    </source>
</reference>
<dbReference type="Proteomes" id="UP000011514">
    <property type="component" value="Unassembled WGS sequence"/>
</dbReference>